<sequence length="153" mass="17253">MSKSLPAVGREKLIVYTDGGSRGNPGEAAIGVVICDGEGRMIKEYGEKIGVKTNNEAEYAAVIFALKKTKALFGKEKTRKMEVEMRMDSELVASQLNGEYKIEEERMFPLFISVWNLKMDFAKVTFSHVRREQNKEADRLVNMALDSEQGRLL</sequence>
<dbReference type="Pfam" id="PF13456">
    <property type="entry name" value="RVT_3"/>
    <property type="match status" value="1"/>
</dbReference>
<dbReference type="PANTHER" id="PTHR47723:SF19">
    <property type="entry name" value="POLYNUCLEOTIDYL TRANSFERASE, RIBONUCLEASE H-LIKE SUPERFAMILY PROTEIN"/>
    <property type="match status" value="1"/>
</dbReference>
<dbReference type="AlphaFoldDB" id="A0A1F5VJ93"/>
<dbReference type="STRING" id="1798325.A2834_01405"/>
<dbReference type="SUPFAM" id="SSF53098">
    <property type="entry name" value="Ribonuclease H-like"/>
    <property type="match status" value="1"/>
</dbReference>
<dbReference type="GO" id="GO:0003676">
    <property type="term" value="F:nucleic acid binding"/>
    <property type="evidence" value="ECO:0007669"/>
    <property type="project" value="InterPro"/>
</dbReference>
<evidence type="ECO:0000313" key="2">
    <source>
        <dbReference type="EMBL" id="OGF63485.1"/>
    </source>
</evidence>
<evidence type="ECO:0000313" key="3">
    <source>
        <dbReference type="Proteomes" id="UP000179251"/>
    </source>
</evidence>
<protein>
    <recommendedName>
        <fullName evidence="1">RNase H type-1 domain-containing protein</fullName>
    </recommendedName>
</protein>
<name>A0A1F5VJ93_9BACT</name>
<dbReference type="InterPro" id="IPR002156">
    <property type="entry name" value="RNaseH_domain"/>
</dbReference>
<dbReference type="InterPro" id="IPR012337">
    <property type="entry name" value="RNaseH-like_sf"/>
</dbReference>
<dbReference type="InterPro" id="IPR053151">
    <property type="entry name" value="RNase_H-like"/>
</dbReference>
<dbReference type="Proteomes" id="UP000179251">
    <property type="component" value="Unassembled WGS sequence"/>
</dbReference>
<comment type="caution">
    <text evidence="2">The sequence shown here is derived from an EMBL/GenBank/DDBJ whole genome shotgun (WGS) entry which is preliminary data.</text>
</comment>
<gene>
    <name evidence="2" type="ORF">A2834_01405</name>
</gene>
<organism evidence="2 3">
    <name type="scientific">Candidatus Giovannonibacteria bacterium RIFCSPHIGHO2_01_FULL_45_23</name>
    <dbReference type="NCBI Taxonomy" id="1798325"/>
    <lineage>
        <taxon>Bacteria</taxon>
        <taxon>Candidatus Giovannoniibacteriota</taxon>
    </lineage>
</organism>
<dbReference type="InterPro" id="IPR036397">
    <property type="entry name" value="RNaseH_sf"/>
</dbReference>
<proteinExistence type="predicted"/>
<accession>A0A1F5VJ93</accession>
<dbReference type="CDD" id="cd09279">
    <property type="entry name" value="RNase_HI_like"/>
    <property type="match status" value="1"/>
</dbReference>
<dbReference type="EMBL" id="MFHD01000002">
    <property type="protein sequence ID" value="OGF63485.1"/>
    <property type="molecule type" value="Genomic_DNA"/>
</dbReference>
<dbReference type="PROSITE" id="PS50879">
    <property type="entry name" value="RNASE_H_1"/>
    <property type="match status" value="1"/>
</dbReference>
<dbReference type="Gene3D" id="3.30.420.10">
    <property type="entry name" value="Ribonuclease H-like superfamily/Ribonuclease H"/>
    <property type="match status" value="1"/>
</dbReference>
<feature type="domain" description="RNase H type-1" evidence="1">
    <location>
        <begin position="9"/>
        <end position="146"/>
    </location>
</feature>
<dbReference type="GO" id="GO:0004523">
    <property type="term" value="F:RNA-DNA hybrid ribonuclease activity"/>
    <property type="evidence" value="ECO:0007669"/>
    <property type="project" value="InterPro"/>
</dbReference>
<evidence type="ECO:0000259" key="1">
    <source>
        <dbReference type="PROSITE" id="PS50879"/>
    </source>
</evidence>
<reference evidence="2 3" key="1">
    <citation type="journal article" date="2016" name="Nat. Commun.">
        <title>Thousands of microbial genomes shed light on interconnected biogeochemical processes in an aquifer system.</title>
        <authorList>
            <person name="Anantharaman K."/>
            <person name="Brown C.T."/>
            <person name="Hug L.A."/>
            <person name="Sharon I."/>
            <person name="Castelle C.J."/>
            <person name="Probst A.J."/>
            <person name="Thomas B.C."/>
            <person name="Singh A."/>
            <person name="Wilkins M.J."/>
            <person name="Karaoz U."/>
            <person name="Brodie E.L."/>
            <person name="Williams K.H."/>
            <person name="Hubbard S.S."/>
            <person name="Banfield J.F."/>
        </authorList>
    </citation>
    <scope>NUCLEOTIDE SEQUENCE [LARGE SCALE GENOMIC DNA]</scope>
</reference>
<dbReference type="PANTHER" id="PTHR47723">
    <property type="entry name" value="OS05G0353850 PROTEIN"/>
    <property type="match status" value="1"/>
</dbReference>